<keyword evidence="4" id="KW-0862">Zinc</keyword>
<dbReference type="PANTHER" id="PTHR46309">
    <property type="entry name" value="PHD FINGER PROTEIN 12"/>
    <property type="match status" value="1"/>
</dbReference>
<dbReference type="InterPro" id="IPR032308">
    <property type="entry name" value="TDBD"/>
</dbReference>
<evidence type="ECO:0000313" key="10">
    <source>
        <dbReference type="Proteomes" id="UP001454036"/>
    </source>
</evidence>
<keyword evidence="2" id="KW-0479">Metal-binding</keyword>
<dbReference type="PROSITE" id="PS01359">
    <property type="entry name" value="ZF_PHD_1"/>
    <property type="match status" value="1"/>
</dbReference>
<evidence type="ECO:0000256" key="2">
    <source>
        <dbReference type="ARBA" id="ARBA00022723"/>
    </source>
</evidence>
<dbReference type="SMART" id="SM00249">
    <property type="entry name" value="PHD"/>
    <property type="match status" value="2"/>
</dbReference>
<keyword evidence="5" id="KW-0539">Nucleus</keyword>
<evidence type="ECO:0000256" key="7">
    <source>
        <dbReference type="SAM" id="MobiDB-lite"/>
    </source>
</evidence>
<reference evidence="9 10" key="1">
    <citation type="submission" date="2024-01" db="EMBL/GenBank/DDBJ databases">
        <title>The complete chloroplast genome sequence of Lithospermum erythrorhizon: insights into the phylogenetic relationship among Boraginaceae species and the maternal lineages of purple gromwells.</title>
        <authorList>
            <person name="Okada T."/>
            <person name="Watanabe K."/>
        </authorList>
    </citation>
    <scope>NUCLEOTIDE SEQUENCE [LARGE SCALE GENOMIC DNA]</scope>
</reference>
<dbReference type="GO" id="GO:0003714">
    <property type="term" value="F:transcription corepressor activity"/>
    <property type="evidence" value="ECO:0007669"/>
    <property type="project" value="InterPro"/>
</dbReference>
<dbReference type="InterPro" id="IPR016181">
    <property type="entry name" value="Acyl_CoA_acyltransferase"/>
</dbReference>
<evidence type="ECO:0000313" key="9">
    <source>
        <dbReference type="EMBL" id="GAA0140247.1"/>
    </source>
</evidence>
<evidence type="ECO:0000256" key="4">
    <source>
        <dbReference type="ARBA" id="ARBA00022833"/>
    </source>
</evidence>
<evidence type="ECO:0000256" key="6">
    <source>
        <dbReference type="PROSITE-ProRule" id="PRU00146"/>
    </source>
</evidence>
<dbReference type="InterPro" id="IPR019787">
    <property type="entry name" value="Znf_PHD-finger"/>
</dbReference>
<dbReference type="Pfam" id="PF23209">
    <property type="entry name" value="IDM1_C"/>
    <property type="match status" value="1"/>
</dbReference>
<dbReference type="InterPro" id="IPR054292">
    <property type="entry name" value="DUF7028"/>
</dbReference>
<accession>A0AAV3NRD2</accession>
<keyword evidence="3 6" id="KW-0863">Zinc-finger</keyword>
<feature type="compositionally biased region" description="Basic residues" evidence="7">
    <location>
        <begin position="140"/>
        <end position="149"/>
    </location>
</feature>
<feature type="region of interest" description="Disordered" evidence="7">
    <location>
        <begin position="1"/>
        <end position="22"/>
    </location>
</feature>
<dbReference type="InterPro" id="IPR011011">
    <property type="entry name" value="Znf_FYVE_PHD"/>
</dbReference>
<sequence>MREGLRSRTSNKDCVEGEGKKDDEVVGTNVTESKCNRGKELGSNGRLDAIFVPEVRVEEEIVACEIDRVGKSDAFSVPVGDVSGVDAKNCNGEHVNGVDAENFNGEQVDGVVADSCNVGQVDGVGHDNGNGDQADNVQSKGRRGRKRKNPQVSSNARRVEMIDLNEPPVVHLSMRVLRSRTVADGLVKEDVKDVDEKTYDEVKKKLKQEKKVEHKSAKPSTGRVLRSRTVADDLVKGDLNDVDEETYDEVNKKKLKLEKTAENKSAEPSIGRVLRSRTVADDLVKGDVNDVVEETDEEVDEVGKKKSKLKHSKDKSAEPSNRRVLRPRTVADDLVKGDLNDVDEETDGGVVEVDKNELKQENVADKSAEHSMGRVLRSRTVAVHANNLVKGDLNDMDEETGEVVDEKKSKLENAEDESVEPSRRGKKKKIKGRRGRPSKGNVENGYAVVIVGNKDKVLGSKVNLKSGTSISKLKGESGVSEKKDIRNQIIDVIVRCGWKIQLVPRASKDYNDPVYVNPEGKTHWSITKAYKDLKERIDNGKANDVERAGFTVIPDETLSKLFRVITKKRSDCGIKRSEVVQEKGLVKNRASSKKTDESQSCGRKRKLVPLGGRKRRFALLARGSGNRSDRDDDERELYNKKRSLLSWMIDLGTVPEGADVQYIDPIEGAALLDGKITHDGLACNCCNEVHTIIGFQLHAGSKSGEPLKNLYLVSGLSLFQCMVNAWSQQVELSKIGFCSVDVAVGDCNDDTCNMCGDGGDLMCCDFCPSTFHLSCLDIDDVPVGDWHCMYCSCKFCGSVGDEALSQEDGHHLMTCQLCEAKFHSTCTDQTDAKSMNSATALFCGAGCQKIFNRLQKLVGLKHEMEGGLSWTILCRNDVGNDASLHDYPLKIECNAKLAVAYSVMDECFLPVVDPRSQSDMIVNVIYNCGSNFRRLNYSGFYTFILEKGDEVVSVASIRFHGTQLAEMPFVATRNIYRRQGLSRQLLTVIEKALSSMDIQKLVIPAVSDVMAMWTGSFDFIPLKEATWQEMKTMGIIAFPGTDMLQKSLLETTGSEIEASVPEVEPIAGADPGDEILNAIVDLQAVHDSEQKDDSGQKGDGRGTVVDCAVLHSSFC</sequence>
<comment type="subcellular location">
    <subcellularLocation>
        <location evidence="1">Nucleus</location>
    </subcellularLocation>
</comment>
<dbReference type="PROSITE" id="PS50016">
    <property type="entry name" value="ZF_PHD_2"/>
    <property type="match status" value="1"/>
</dbReference>
<evidence type="ECO:0000259" key="8">
    <source>
        <dbReference type="PROSITE" id="PS50016"/>
    </source>
</evidence>
<proteinExistence type="predicted"/>
<comment type="caution">
    <text evidence="9">The sequence shown here is derived from an EMBL/GenBank/DDBJ whole genome shotgun (WGS) entry which is preliminary data.</text>
</comment>
<feature type="region of interest" description="Disordered" evidence="7">
    <location>
        <begin position="120"/>
        <end position="155"/>
    </location>
</feature>
<name>A0AAV3NRD2_LITER</name>
<feature type="region of interest" description="Disordered" evidence="7">
    <location>
        <begin position="294"/>
        <end position="332"/>
    </location>
</feature>
<feature type="compositionally biased region" description="Basic residues" evidence="7">
    <location>
        <begin position="424"/>
        <end position="437"/>
    </location>
</feature>
<dbReference type="Pfam" id="PF22970">
    <property type="entry name" value="DUF7028"/>
    <property type="match status" value="1"/>
</dbReference>
<evidence type="ECO:0000256" key="5">
    <source>
        <dbReference type="ARBA" id="ARBA00023242"/>
    </source>
</evidence>
<dbReference type="SUPFAM" id="SSF57903">
    <property type="entry name" value="FYVE/PHD zinc finger"/>
    <property type="match status" value="1"/>
</dbReference>
<dbReference type="EMBL" id="BAABME010000162">
    <property type="protein sequence ID" value="GAA0140247.1"/>
    <property type="molecule type" value="Genomic_DNA"/>
</dbReference>
<dbReference type="GO" id="GO:0005634">
    <property type="term" value="C:nucleus"/>
    <property type="evidence" value="ECO:0007669"/>
    <property type="project" value="UniProtKB-SubCell"/>
</dbReference>
<organism evidence="9 10">
    <name type="scientific">Lithospermum erythrorhizon</name>
    <name type="common">Purple gromwell</name>
    <name type="synonym">Lithospermum officinale var. erythrorhizon</name>
    <dbReference type="NCBI Taxonomy" id="34254"/>
    <lineage>
        <taxon>Eukaryota</taxon>
        <taxon>Viridiplantae</taxon>
        <taxon>Streptophyta</taxon>
        <taxon>Embryophyta</taxon>
        <taxon>Tracheophyta</taxon>
        <taxon>Spermatophyta</taxon>
        <taxon>Magnoliopsida</taxon>
        <taxon>eudicotyledons</taxon>
        <taxon>Gunneridae</taxon>
        <taxon>Pentapetalae</taxon>
        <taxon>asterids</taxon>
        <taxon>lamiids</taxon>
        <taxon>Boraginales</taxon>
        <taxon>Boraginaceae</taxon>
        <taxon>Boraginoideae</taxon>
        <taxon>Lithospermeae</taxon>
        <taxon>Lithospermum</taxon>
    </lineage>
</organism>
<dbReference type="GO" id="GO:0008270">
    <property type="term" value="F:zinc ion binding"/>
    <property type="evidence" value="ECO:0007669"/>
    <property type="project" value="UniProtKB-KW"/>
</dbReference>
<dbReference type="SUPFAM" id="SSF55729">
    <property type="entry name" value="Acyl-CoA N-acyltransferases (Nat)"/>
    <property type="match status" value="1"/>
</dbReference>
<dbReference type="CDD" id="cd15539">
    <property type="entry name" value="PHD1_AIRE"/>
    <property type="match status" value="1"/>
</dbReference>
<dbReference type="GO" id="GO:0006357">
    <property type="term" value="P:regulation of transcription by RNA polymerase II"/>
    <property type="evidence" value="ECO:0007669"/>
    <property type="project" value="TreeGrafter"/>
</dbReference>
<dbReference type="AlphaFoldDB" id="A0AAV3NRD2"/>
<dbReference type="CDD" id="cd04301">
    <property type="entry name" value="NAT_SF"/>
    <property type="match status" value="1"/>
</dbReference>
<dbReference type="Proteomes" id="UP001454036">
    <property type="component" value="Unassembled WGS sequence"/>
</dbReference>
<dbReference type="PANTHER" id="PTHR46309:SF1">
    <property type="entry name" value="PHD FINGER PROTEIN 12"/>
    <property type="match status" value="1"/>
</dbReference>
<feature type="compositionally biased region" description="Basic and acidic residues" evidence="7">
    <location>
        <begin position="404"/>
        <end position="413"/>
    </location>
</feature>
<evidence type="ECO:0000256" key="3">
    <source>
        <dbReference type="ARBA" id="ARBA00022771"/>
    </source>
</evidence>
<dbReference type="Pfam" id="PF16135">
    <property type="entry name" value="TDBD"/>
    <property type="match status" value="1"/>
</dbReference>
<dbReference type="Gene3D" id="3.40.630.30">
    <property type="match status" value="1"/>
</dbReference>
<dbReference type="InterPro" id="IPR042163">
    <property type="entry name" value="PHF12"/>
</dbReference>
<feature type="domain" description="PHD-type" evidence="8">
    <location>
        <begin position="749"/>
        <end position="794"/>
    </location>
</feature>
<dbReference type="Gene3D" id="3.30.40.10">
    <property type="entry name" value="Zinc/RING finger domain, C3HC4 (zinc finger)"/>
    <property type="match status" value="1"/>
</dbReference>
<feature type="compositionally biased region" description="Acidic residues" evidence="7">
    <location>
        <begin position="394"/>
        <end position="403"/>
    </location>
</feature>
<evidence type="ECO:0000256" key="1">
    <source>
        <dbReference type="ARBA" id="ARBA00004123"/>
    </source>
</evidence>
<dbReference type="InterPro" id="IPR001965">
    <property type="entry name" value="Znf_PHD"/>
</dbReference>
<feature type="region of interest" description="Disordered" evidence="7">
    <location>
        <begin position="392"/>
        <end position="441"/>
    </location>
</feature>
<protein>
    <recommendedName>
        <fullName evidence="8">PHD-type domain-containing protein</fullName>
    </recommendedName>
</protein>
<gene>
    <name evidence="9" type="ORF">LIER_01630</name>
</gene>
<dbReference type="InterPro" id="IPR013083">
    <property type="entry name" value="Znf_RING/FYVE/PHD"/>
</dbReference>
<keyword evidence="10" id="KW-1185">Reference proteome</keyword>
<dbReference type="InterPro" id="IPR056511">
    <property type="entry name" value="IDM1_C"/>
</dbReference>
<dbReference type="InterPro" id="IPR019786">
    <property type="entry name" value="Zinc_finger_PHD-type_CS"/>
</dbReference>